<feature type="compositionally biased region" description="Acidic residues" evidence="1">
    <location>
        <begin position="583"/>
        <end position="592"/>
    </location>
</feature>
<accession>A0AAD2D939</accession>
<keyword evidence="3" id="KW-1185">Reference proteome</keyword>
<organism evidence="2 3">
    <name type="scientific">Euplotes crassus</name>
    <dbReference type="NCBI Taxonomy" id="5936"/>
    <lineage>
        <taxon>Eukaryota</taxon>
        <taxon>Sar</taxon>
        <taxon>Alveolata</taxon>
        <taxon>Ciliophora</taxon>
        <taxon>Intramacronucleata</taxon>
        <taxon>Spirotrichea</taxon>
        <taxon>Hypotrichia</taxon>
        <taxon>Euplotida</taxon>
        <taxon>Euplotidae</taxon>
        <taxon>Moneuplotes</taxon>
    </lineage>
</organism>
<feature type="region of interest" description="Disordered" evidence="1">
    <location>
        <begin position="583"/>
        <end position="626"/>
    </location>
</feature>
<evidence type="ECO:0000313" key="3">
    <source>
        <dbReference type="Proteomes" id="UP001295684"/>
    </source>
</evidence>
<name>A0AAD2D939_EUPCR</name>
<dbReference type="AlphaFoldDB" id="A0AAD2D939"/>
<sequence length="654" mass="74595">MESRAPASKSLALVNLLTNPITITALAPFMGNFPDVWVLLTSLCKPTNEFFNQNLEIFSRIYSCAESNDKRGYFDLGTQFNKEITPIFKYLRIGNLSVKLLTPDSCKVFCSLLESVEDASSLKFEEVVIKNPDVREGIDMINSVHNTFKKLSLPVETLQTKLPLAKGNLVKLEELKDNEIEYYSKLIGYQCAIIDKIKQVHEIDTLGFAPGEKNAGLFSYIKGKVHTLHIAFKNLEEIDGKQDLKLDKDFSESLKCLNILEYPSEDVEDFSPSFDSVPAMLRKFFPNLDKIKYIETKSEGQVTVNCDVWGYGTSFDNEQDGENGIFLKDVKVYYYEGENIRCFQVDKMLLSSQSFCDMYHISNEYFFIDTSNMDSSPDFSFENARIVEEFDKDEIASLMTSAENDFELQDPIYMIENKNISKICLPDNHHLLNDILQIESDDSFAVKTEDTMIHKTLKELTVDLTTSGDGLDVLQLLKKMKIPSLHVPVNKTFSCTLQFVTLTFEDVKASMFGAADGDDSGRKGDNSTNMKILEDVIGMNPTYLILYRSFLLKMMSKEQKNKIVNILCNPLLETIELQEIEEEEDTPIDFEALEGPKQEENKEEELIQNEDELLGNPEQEQIGEDDFDDDSISYIVLKNRNPRKMRAKLIEFMG</sequence>
<gene>
    <name evidence="2" type="ORF">ECRASSUSDP1_LOCUS25451</name>
</gene>
<protein>
    <submittedName>
        <fullName evidence="2">Uncharacterized protein</fullName>
    </submittedName>
</protein>
<proteinExistence type="predicted"/>
<evidence type="ECO:0000256" key="1">
    <source>
        <dbReference type="SAM" id="MobiDB-lite"/>
    </source>
</evidence>
<dbReference type="Proteomes" id="UP001295684">
    <property type="component" value="Unassembled WGS sequence"/>
</dbReference>
<feature type="compositionally biased region" description="Acidic residues" evidence="1">
    <location>
        <begin position="601"/>
        <end position="613"/>
    </location>
</feature>
<evidence type="ECO:0000313" key="2">
    <source>
        <dbReference type="EMBL" id="CAI2383933.1"/>
    </source>
</evidence>
<comment type="caution">
    <text evidence="2">The sequence shown here is derived from an EMBL/GenBank/DDBJ whole genome shotgun (WGS) entry which is preliminary data.</text>
</comment>
<reference evidence="2" key="1">
    <citation type="submission" date="2023-07" db="EMBL/GenBank/DDBJ databases">
        <authorList>
            <consortium name="AG Swart"/>
            <person name="Singh M."/>
            <person name="Singh A."/>
            <person name="Seah K."/>
            <person name="Emmerich C."/>
        </authorList>
    </citation>
    <scope>NUCLEOTIDE SEQUENCE</scope>
    <source>
        <strain evidence="2">DP1</strain>
    </source>
</reference>
<dbReference type="EMBL" id="CAMPGE010026242">
    <property type="protein sequence ID" value="CAI2383933.1"/>
    <property type="molecule type" value="Genomic_DNA"/>
</dbReference>